<dbReference type="EMBL" id="JAAMYB010000016">
    <property type="protein sequence ID" value="MCD3195799.1"/>
    <property type="molecule type" value="Genomic_DNA"/>
</dbReference>
<dbReference type="Pfam" id="PF16990">
    <property type="entry name" value="CBM_35"/>
    <property type="match status" value="1"/>
</dbReference>
<organism evidence="2 3">
    <name type="scientific">Clostridium botulinum C</name>
    <dbReference type="NCBI Taxonomy" id="36828"/>
    <lineage>
        <taxon>Bacteria</taxon>
        <taxon>Bacillati</taxon>
        <taxon>Bacillota</taxon>
        <taxon>Clostridia</taxon>
        <taxon>Eubacteriales</taxon>
        <taxon>Clostridiaceae</taxon>
        <taxon>Clostridium</taxon>
    </lineage>
</organism>
<reference evidence="2" key="1">
    <citation type="submission" date="2020-02" db="EMBL/GenBank/DDBJ databases">
        <authorList>
            <person name="Fillo S."/>
            <person name="Giordani F."/>
            <person name="Tonon E."/>
            <person name="Drigo I."/>
            <person name="Anselmo A."/>
            <person name="Fortunato A."/>
            <person name="Bano L."/>
            <person name="Lista F."/>
        </authorList>
    </citation>
    <scope>NUCLEOTIDE SEQUENCE</scope>
    <source>
        <strain evidence="2">IZSVe-TV_9877_3_12</strain>
    </source>
</reference>
<accession>A0A9Q3VBT8</accession>
<gene>
    <name evidence="2" type="ORF">G8S53_10975</name>
</gene>
<comment type="caution">
    <text evidence="2">The sequence shown here is derived from an EMBL/GenBank/DDBJ whole genome shotgun (WGS) entry which is preliminary data.</text>
</comment>
<proteinExistence type="predicted"/>
<evidence type="ECO:0000313" key="3">
    <source>
        <dbReference type="Proteomes" id="UP000813637"/>
    </source>
</evidence>
<dbReference type="GO" id="GO:0030246">
    <property type="term" value="F:carbohydrate binding"/>
    <property type="evidence" value="ECO:0007669"/>
    <property type="project" value="InterPro"/>
</dbReference>
<dbReference type="InterPro" id="IPR008979">
    <property type="entry name" value="Galactose-bd-like_sf"/>
</dbReference>
<name>A0A9Q3VBT8_CLOBO</name>
<reference evidence="2" key="2">
    <citation type="journal article" date="2021" name="Microorganisms">
        <title>Extensive Genome Exploration of Clostridium botulinum Group III Field Strains.</title>
        <authorList>
            <person name="Fillo S."/>
            <person name="Giordani F."/>
            <person name="Tonon E."/>
            <person name="Drigo I."/>
            <person name="Anselmo A."/>
            <person name="Fortunato A."/>
            <person name="Lista F."/>
            <person name="Bano L."/>
        </authorList>
    </citation>
    <scope>NUCLEOTIDE SEQUENCE</scope>
    <source>
        <strain evidence="2">IZSVe-TV_9877_3_12</strain>
    </source>
</reference>
<dbReference type="InterPro" id="IPR005084">
    <property type="entry name" value="CBM6"/>
</dbReference>
<protein>
    <recommendedName>
        <fullName evidence="1">CBM6 domain-containing protein</fullName>
    </recommendedName>
</protein>
<sequence length="408" mass="44143">MDIQGSKFILGQSISKTIENTQDEITMDLSLQPSTNEIIYGPKYDSFTVTSLGYVPEISISATTATLYGDLSITSNRKFVQGFGLVTSKAILNINVLTAGIYNLTIQYLSQYSDATLIVDINGDENTYNFSQTVDLQESNALTITVEVDLVVGENTISLYNNISSSPQIGNLAFTYTEIPSSITLQPSSWNIVSPASLLSNGYVGGIGNNGGYIVIPVTVTNAGVYNLVIRYLSGDSNTIVKIDVNGTDTGTSYTFPKTTDWEISNSELLEVNINLNKGINSVKFYNSPNAPGPHIGEVTFTQQFFNETIDAEDTTLMGTAEVVSGGLVSGIAYGLGKLNFNINAPGTGDYNLSIKYSATNAEKTARIFLNEVYWGEYTFDTTDGSNPAKYKQIEVYLNVGNNTIEIS</sequence>
<dbReference type="Gene3D" id="2.60.120.260">
    <property type="entry name" value="Galactose-binding domain-like"/>
    <property type="match status" value="3"/>
</dbReference>
<evidence type="ECO:0000313" key="2">
    <source>
        <dbReference type="EMBL" id="MCD3195799.1"/>
    </source>
</evidence>
<feature type="domain" description="CBM6" evidence="1">
    <location>
        <begin position="175"/>
        <end position="302"/>
    </location>
</feature>
<dbReference type="RefSeq" id="WP_198091462.1">
    <property type="nucleotide sequence ID" value="NZ_JAAMYB010000016.1"/>
</dbReference>
<dbReference type="PROSITE" id="PS51175">
    <property type="entry name" value="CBM6"/>
    <property type="match status" value="1"/>
</dbReference>
<dbReference type="Proteomes" id="UP000813637">
    <property type="component" value="Unassembled WGS sequence"/>
</dbReference>
<dbReference type="AlphaFoldDB" id="A0A9Q3VBT8"/>
<evidence type="ECO:0000259" key="1">
    <source>
        <dbReference type="PROSITE" id="PS51175"/>
    </source>
</evidence>
<dbReference type="SUPFAM" id="SSF49785">
    <property type="entry name" value="Galactose-binding domain-like"/>
    <property type="match status" value="2"/>
</dbReference>